<dbReference type="InterPro" id="IPR011016">
    <property type="entry name" value="Znf_RING-CH"/>
</dbReference>
<dbReference type="PANTHER" id="PTHR46065:SF3">
    <property type="entry name" value="FI20425P1"/>
    <property type="match status" value="1"/>
</dbReference>
<keyword evidence="8 10" id="KW-1133">Transmembrane helix</keyword>
<comment type="caution">
    <text evidence="12">The sequence shown here is derived from an EMBL/GenBank/DDBJ whole genome shotgun (WGS) entry which is preliminary data.</text>
</comment>
<keyword evidence="9 10" id="KW-0472">Membrane</keyword>
<accession>A0A811JW45</accession>
<evidence type="ECO:0000259" key="11">
    <source>
        <dbReference type="PROSITE" id="PS51292"/>
    </source>
</evidence>
<dbReference type="CDD" id="cd16495">
    <property type="entry name" value="RING_CH-C4HC3_MARCH"/>
    <property type="match status" value="1"/>
</dbReference>
<evidence type="ECO:0000256" key="6">
    <source>
        <dbReference type="ARBA" id="ARBA00022786"/>
    </source>
</evidence>
<feature type="transmembrane region" description="Helical" evidence="10">
    <location>
        <begin position="140"/>
        <end position="164"/>
    </location>
</feature>
<keyword evidence="2" id="KW-0808">Transferase</keyword>
<dbReference type="Gene3D" id="3.30.40.10">
    <property type="entry name" value="Zinc/RING finger domain, C3HC4 (zinc finger)"/>
    <property type="match status" value="1"/>
</dbReference>
<dbReference type="EMBL" id="CAJFDH010000001">
    <property type="protein sequence ID" value="CAD5207477.1"/>
    <property type="molecule type" value="Genomic_DNA"/>
</dbReference>
<dbReference type="GO" id="GO:0008270">
    <property type="term" value="F:zinc ion binding"/>
    <property type="evidence" value="ECO:0007669"/>
    <property type="project" value="UniProtKB-KW"/>
</dbReference>
<reference evidence="12" key="1">
    <citation type="submission" date="2020-09" db="EMBL/GenBank/DDBJ databases">
        <authorList>
            <person name="Kikuchi T."/>
        </authorList>
    </citation>
    <scope>NUCLEOTIDE SEQUENCE</scope>
    <source>
        <strain evidence="12">SH1</strain>
    </source>
</reference>
<dbReference type="GO" id="GO:0004842">
    <property type="term" value="F:ubiquitin-protein transferase activity"/>
    <property type="evidence" value="ECO:0007669"/>
    <property type="project" value="TreeGrafter"/>
</dbReference>
<evidence type="ECO:0000256" key="5">
    <source>
        <dbReference type="ARBA" id="ARBA00022771"/>
    </source>
</evidence>
<evidence type="ECO:0000256" key="3">
    <source>
        <dbReference type="ARBA" id="ARBA00022692"/>
    </source>
</evidence>
<dbReference type="GO" id="GO:0016020">
    <property type="term" value="C:membrane"/>
    <property type="evidence" value="ECO:0007669"/>
    <property type="project" value="UniProtKB-SubCell"/>
</dbReference>
<evidence type="ECO:0000313" key="13">
    <source>
        <dbReference type="Proteomes" id="UP000614601"/>
    </source>
</evidence>
<dbReference type="InterPro" id="IPR013083">
    <property type="entry name" value="Znf_RING/FYVE/PHD"/>
</dbReference>
<evidence type="ECO:0000256" key="8">
    <source>
        <dbReference type="ARBA" id="ARBA00022989"/>
    </source>
</evidence>
<evidence type="ECO:0000256" key="4">
    <source>
        <dbReference type="ARBA" id="ARBA00022723"/>
    </source>
</evidence>
<evidence type="ECO:0000256" key="1">
    <source>
        <dbReference type="ARBA" id="ARBA00004141"/>
    </source>
</evidence>
<keyword evidence="5" id="KW-0863">Zinc-finger</keyword>
<dbReference type="EMBL" id="CAJFCW020000001">
    <property type="protein sequence ID" value="CAG9085796.1"/>
    <property type="molecule type" value="Genomic_DNA"/>
</dbReference>
<dbReference type="Proteomes" id="UP000614601">
    <property type="component" value="Unassembled WGS sequence"/>
</dbReference>
<evidence type="ECO:0000313" key="12">
    <source>
        <dbReference type="EMBL" id="CAD5207477.1"/>
    </source>
</evidence>
<dbReference type="AlphaFoldDB" id="A0A811JW45"/>
<keyword evidence="13" id="KW-1185">Reference proteome</keyword>
<comment type="subcellular location">
    <subcellularLocation>
        <location evidence="1">Membrane</location>
        <topology evidence="1">Multi-pass membrane protein</topology>
    </subcellularLocation>
</comment>
<evidence type="ECO:0000256" key="10">
    <source>
        <dbReference type="SAM" id="Phobius"/>
    </source>
</evidence>
<feature type="domain" description="RING-CH-type" evidence="11">
    <location>
        <begin position="33"/>
        <end position="91"/>
    </location>
</feature>
<keyword evidence="4" id="KW-0479">Metal-binding</keyword>
<name>A0A811JW45_9BILA</name>
<dbReference type="OrthoDB" id="273089at2759"/>
<dbReference type="SUPFAM" id="SSF57850">
    <property type="entry name" value="RING/U-box"/>
    <property type="match status" value="1"/>
</dbReference>
<dbReference type="Proteomes" id="UP000783686">
    <property type="component" value="Unassembled WGS sequence"/>
</dbReference>
<evidence type="ECO:0000256" key="2">
    <source>
        <dbReference type="ARBA" id="ARBA00022679"/>
    </source>
</evidence>
<evidence type="ECO:0000256" key="9">
    <source>
        <dbReference type="ARBA" id="ARBA00023136"/>
    </source>
</evidence>
<dbReference type="PANTHER" id="PTHR46065">
    <property type="entry name" value="E3 UBIQUITIN-PROTEIN LIGASE MARCH 2/3 FAMILY MEMBER"/>
    <property type="match status" value="1"/>
</dbReference>
<evidence type="ECO:0000256" key="7">
    <source>
        <dbReference type="ARBA" id="ARBA00022833"/>
    </source>
</evidence>
<protein>
    <recommendedName>
        <fullName evidence="11">RING-CH-type domain-containing protein</fullName>
    </recommendedName>
</protein>
<keyword evidence="6" id="KW-0833">Ubl conjugation pathway</keyword>
<dbReference type="Pfam" id="PF12906">
    <property type="entry name" value="RINGv"/>
    <property type="match status" value="1"/>
</dbReference>
<dbReference type="GO" id="GO:0016567">
    <property type="term" value="P:protein ubiquitination"/>
    <property type="evidence" value="ECO:0007669"/>
    <property type="project" value="TreeGrafter"/>
</dbReference>
<keyword evidence="7" id="KW-0862">Zinc</keyword>
<dbReference type="PROSITE" id="PS51292">
    <property type="entry name" value="ZF_RING_CH"/>
    <property type="match status" value="1"/>
</dbReference>
<proteinExistence type="predicted"/>
<sequence length="192" mass="21556">MIGATLNKENMTDMTKFYCSARSDLYMTPSSSTGSLNSLFCRICHMSNDELIRPCRCDGSIGHVHTQCLDRWVKLSECNHCQVCKTRYARSLPKLKPLAQWERPTWSLIVGVILIFLLLSYHIYALYHSCTSGAINTTHLIVYISMLTVDQVVLLGMLALYLSGQTVTVFTNRRGVSTGKKLTKAEEAVPKV</sequence>
<keyword evidence="3 10" id="KW-0812">Transmembrane</keyword>
<organism evidence="12 13">
    <name type="scientific">Bursaphelenchus okinawaensis</name>
    <dbReference type="NCBI Taxonomy" id="465554"/>
    <lineage>
        <taxon>Eukaryota</taxon>
        <taxon>Metazoa</taxon>
        <taxon>Ecdysozoa</taxon>
        <taxon>Nematoda</taxon>
        <taxon>Chromadorea</taxon>
        <taxon>Rhabditida</taxon>
        <taxon>Tylenchina</taxon>
        <taxon>Tylenchomorpha</taxon>
        <taxon>Aphelenchoidea</taxon>
        <taxon>Aphelenchoididae</taxon>
        <taxon>Bursaphelenchus</taxon>
    </lineage>
</organism>
<dbReference type="SMART" id="SM00744">
    <property type="entry name" value="RINGv"/>
    <property type="match status" value="1"/>
</dbReference>
<gene>
    <name evidence="12" type="ORF">BOKJ2_LOCUS2161</name>
</gene>
<feature type="transmembrane region" description="Helical" evidence="10">
    <location>
        <begin position="106"/>
        <end position="128"/>
    </location>
</feature>